<accession>A0A1M5B9D3</accession>
<name>A0A1M5B9D3_9BACE</name>
<proteinExistence type="predicted"/>
<dbReference type="OrthoDB" id="9813230at2"/>
<dbReference type="RefSeq" id="WP_025075279.1">
    <property type="nucleotide sequence ID" value="NZ_FQVD01000018.1"/>
</dbReference>
<gene>
    <name evidence="2" type="ORF">SAMN05444349_11812</name>
</gene>
<dbReference type="InterPro" id="IPR052977">
    <property type="entry name" value="Polyferredoxin-like_ET"/>
</dbReference>
<dbReference type="EMBL" id="FQVD01000018">
    <property type="protein sequence ID" value="SHF38947.1"/>
    <property type="molecule type" value="Genomic_DNA"/>
</dbReference>
<evidence type="ECO:0000313" key="2">
    <source>
        <dbReference type="EMBL" id="SHF38947.1"/>
    </source>
</evidence>
<dbReference type="InterPro" id="IPR017896">
    <property type="entry name" value="4Fe4S_Fe-S-bd"/>
</dbReference>
<dbReference type="Pfam" id="PF04432">
    <property type="entry name" value="FrhB_FdhB_C"/>
    <property type="match status" value="1"/>
</dbReference>
<dbReference type="Pfam" id="PF12838">
    <property type="entry name" value="Fer4_7"/>
    <property type="match status" value="1"/>
</dbReference>
<dbReference type="InterPro" id="IPR007516">
    <property type="entry name" value="Co_F420_Hydgase/DH_bsu_N"/>
</dbReference>
<dbReference type="AlphaFoldDB" id="A0A1M5B9D3"/>
<evidence type="ECO:0000313" key="3">
    <source>
        <dbReference type="Proteomes" id="UP000184436"/>
    </source>
</evidence>
<dbReference type="STRING" id="871325.SAMN05444349_11812"/>
<feature type="domain" description="4Fe-4S ferredoxin-type" evidence="1">
    <location>
        <begin position="37"/>
        <end position="69"/>
    </location>
</feature>
<dbReference type="InterPro" id="IPR007525">
    <property type="entry name" value="FrhB_FdhB_C"/>
</dbReference>
<dbReference type="Pfam" id="PF04422">
    <property type="entry name" value="FrhB_FdhB_N"/>
    <property type="match status" value="1"/>
</dbReference>
<dbReference type="Proteomes" id="UP000184436">
    <property type="component" value="Unassembled WGS sequence"/>
</dbReference>
<dbReference type="PANTHER" id="PTHR43193">
    <property type="match status" value="1"/>
</dbReference>
<keyword evidence="3" id="KW-1185">Reference proteome</keyword>
<evidence type="ECO:0000259" key="1">
    <source>
        <dbReference type="PROSITE" id="PS51379"/>
    </source>
</evidence>
<dbReference type="PROSITE" id="PS51379">
    <property type="entry name" value="4FE4S_FER_2"/>
    <property type="match status" value="2"/>
</dbReference>
<feature type="domain" description="4Fe-4S ferredoxin-type" evidence="1">
    <location>
        <begin position="2"/>
        <end position="32"/>
    </location>
</feature>
<reference evidence="2 3" key="1">
    <citation type="submission" date="2016-11" db="EMBL/GenBank/DDBJ databases">
        <authorList>
            <person name="Jaros S."/>
            <person name="Januszkiewicz K."/>
            <person name="Wedrychowicz H."/>
        </authorList>
    </citation>
    <scope>NUCLEOTIDE SEQUENCE [LARGE SCALE GENOMIC DNA]</scope>
    <source>
        <strain evidence="2 3">DSM 26883</strain>
    </source>
</reference>
<dbReference type="SUPFAM" id="SSF54862">
    <property type="entry name" value="4Fe-4S ferredoxins"/>
    <property type="match status" value="1"/>
</dbReference>
<sequence length="405" mass="46166">MTNYNISYIKDCFGCGVCAVACGKHIISIRLNDTGFYEPYILVPDQCTNCGLCLSVCSFHNEGISIQSKPLKSFAAWSTEAAVRRKCSSGGVGFELGRVLLDNGYKVCGVRYNSDKNIAEHYVATTVEELIQSIGSKYIQSYTKDGFCAINRKEKYLVTGTPCQIDSFRRYVRKFKVEDNFVLMDFFCHSVTSMLAWKKYIALVEQQVGKVTYVSWRNKTTGWHDSWVMGIDGEDKSGDKVDWQDSYNILIREKKTYLNSRLSQGDIFYSLFLGDYCCSSACSKQCKYKYDASAADIRIGDLWGAAYKNDEKGVSALVCFTPKGLAIAEKLKRFCELTQHSFDVVAQGQMKQNAGKAFMTPVVQCMLKSSLLWSTRMWRLVFIVERILRLPQRVWRRLKRILLRK</sequence>
<protein>
    <submittedName>
        <fullName evidence="2">4Fe-4S dicluster domain-containing protein</fullName>
    </submittedName>
</protein>
<organism evidence="2 3">
    <name type="scientific">Bacteroides faecichinchillae</name>
    <dbReference type="NCBI Taxonomy" id="871325"/>
    <lineage>
        <taxon>Bacteria</taxon>
        <taxon>Pseudomonadati</taxon>
        <taxon>Bacteroidota</taxon>
        <taxon>Bacteroidia</taxon>
        <taxon>Bacteroidales</taxon>
        <taxon>Bacteroidaceae</taxon>
        <taxon>Bacteroides</taxon>
    </lineage>
</organism>
<dbReference type="PANTHER" id="PTHR43193:SF2">
    <property type="entry name" value="POLYFERREDOXIN PROTEIN FWDF"/>
    <property type="match status" value="1"/>
</dbReference>
<dbReference type="Gene3D" id="3.30.70.20">
    <property type="match status" value="1"/>
</dbReference>